<organism evidence="1 2">
    <name type="scientific">Stylosanthes scabra</name>
    <dbReference type="NCBI Taxonomy" id="79078"/>
    <lineage>
        <taxon>Eukaryota</taxon>
        <taxon>Viridiplantae</taxon>
        <taxon>Streptophyta</taxon>
        <taxon>Embryophyta</taxon>
        <taxon>Tracheophyta</taxon>
        <taxon>Spermatophyta</taxon>
        <taxon>Magnoliopsida</taxon>
        <taxon>eudicotyledons</taxon>
        <taxon>Gunneridae</taxon>
        <taxon>Pentapetalae</taxon>
        <taxon>rosids</taxon>
        <taxon>fabids</taxon>
        <taxon>Fabales</taxon>
        <taxon>Fabaceae</taxon>
        <taxon>Papilionoideae</taxon>
        <taxon>50 kb inversion clade</taxon>
        <taxon>dalbergioids sensu lato</taxon>
        <taxon>Dalbergieae</taxon>
        <taxon>Pterocarpus clade</taxon>
        <taxon>Stylosanthes</taxon>
    </lineage>
</organism>
<gene>
    <name evidence="1" type="ORF">PIB30_036845</name>
</gene>
<keyword evidence="2" id="KW-1185">Reference proteome</keyword>
<comment type="caution">
    <text evidence="1">The sequence shown here is derived from an EMBL/GenBank/DDBJ whole genome shotgun (WGS) entry which is preliminary data.</text>
</comment>
<protein>
    <submittedName>
        <fullName evidence="1">Uncharacterized protein</fullName>
    </submittedName>
</protein>
<reference evidence="1 2" key="1">
    <citation type="journal article" date="2023" name="Plants (Basel)">
        <title>Bridging the Gap: Combining Genomics and Transcriptomics Approaches to Understand Stylosanthes scabra, an Orphan Legume from the Brazilian Caatinga.</title>
        <authorList>
            <person name="Ferreira-Neto J.R.C."/>
            <person name="da Silva M.D."/>
            <person name="Binneck E."/>
            <person name="de Melo N.F."/>
            <person name="da Silva R.H."/>
            <person name="de Melo A.L.T.M."/>
            <person name="Pandolfi V."/>
            <person name="Bustamante F.O."/>
            <person name="Brasileiro-Vidal A.C."/>
            <person name="Benko-Iseppon A.M."/>
        </authorList>
    </citation>
    <scope>NUCLEOTIDE SEQUENCE [LARGE SCALE GENOMIC DNA]</scope>
    <source>
        <tissue evidence="1">Leaves</tissue>
    </source>
</reference>
<evidence type="ECO:0000313" key="2">
    <source>
        <dbReference type="Proteomes" id="UP001341840"/>
    </source>
</evidence>
<dbReference type="Proteomes" id="UP001341840">
    <property type="component" value="Unassembled WGS sequence"/>
</dbReference>
<name>A0ABU6TEA4_9FABA</name>
<proteinExistence type="predicted"/>
<accession>A0ABU6TEA4</accession>
<dbReference type="EMBL" id="JASCZI010090803">
    <property type="protein sequence ID" value="MED6146690.1"/>
    <property type="molecule type" value="Genomic_DNA"/>
</dbReference>
<sequence length="99" mass="11014">MPRQRPRHQILDTCQRLEKGENTSALSWRRGSQKLADPTAAVTSERKNKWLAGELQAVCEGACGDNWRRVGASWTRDGKTKAVVRAVTNQSVGRGPKNK</sequence>
<evidence type="ECO:0000313" key="1">
    <source>
        <dbReference type="EMBL" id="MED6146690.1"/>
    </source>
</evidence>